<dbReference type="Gene3D" id="3.40.50.300">
    <property type="entry name" value="P-loop containing nucleotide triphosphate hydrolases"/>
    <property type="match status" value="1"/>
</dbReference>
<reference evidence="13 14" key="1">
    <citation type="submission" date="2014-06" db="EMBL/GenBank/DDBJ databases">
        <title>Whole Genome Sequences of Three Symbiotic Endozoicomonas Bacteria.</title>
        <authorList>
            <person name="Neave M.J."/>
            <person name="Apprill A."/>
            <person name="Voolstra C.R."/>
        </authorList>
    </citation>
    <scope>NUCLEOTIDE SEQUENCE [LARGE SCALE GENOMIC DNA]</scope>
    <source>
        <strain evidence="13 14">DSM 22380</strain>
    </source>
</reference>
<sequence>MNAISATGDIVLALKAAARESAHRRLLVCTGDVVWCHAQVAEVISVLAGESIFLVGETSPEIASTGIVTTPAKKCGAWLGREHKNIIFDAHSGFDVDAFGAISGTLCAGGLMVLLTPDLDQWPQFTDPEHRRMLVYPQKFEDVSGRYLKRLTRIISSSDQLSLLTQNGTLRIQSAENKAGEGSDQSTVPIAFPCKSRSQEQAVQGIHKVLRGHRRRPLVLTADRGRGKSAALGIAAAQLLLEGVEQITITAPSKNTADVFFYHAAEVLGDLNSALMGRLEFVAPDELVQTLPATQLLLVDEAAAIPASLLEKMLSHYSRIVYATTIHGYEGTGRGFAIRFRKVLDKKTPQWHELRMEEPIRWQTGDPLESFVFNALLLNAAPAVMEQPESRRTEDCVFREILPDELLSDEQLLNELFGLLVLAHYQTRPFDLRHLLDGGNMEIYGLFDEQNHLLSVLLTAREGKIEADLVDDIWLGRRRVRGHLLPQSLSNHLGLPDAILLNGLRVIRIAVHPDCHRMGLGRTMLAQLQKYVAVKDVDYLGTLFGATDDLLTFWGDSSYVPVRLGLSRDAASGTHSVMMLKPLSLAAEKLVGQAHKKCLNQLQWLLMGELKGLAVEVVFAIFSMMWPMINTHESYSLSMDDQRELISFAEGLRQYENCIDVVKKAAFRILGNGEIGSAEVQLLVSRVIQNHPWSKVVEVCTLSGEKQARQRLRELVRSQIHSGKFLVLTGQE</sequence>
<dbReference type="GO" id="GO:0005737">
    <property type="term" value="C:cytoplasm"/>
    <property type="evidence" value="ECO:0007669"/>
    <property type="project" value="UniProtKB-SubCell"/>
</dbReference>
<comment type="similarity">
    <text evidence="9">Belongs to the TmcA family.</text>
</comment>
<feature type="domain" description="TcmA/NAT10 helicase" evidence="10">
    <location>
        <begin position="219"/>
        <end position="379"/>
    </location>
</feature>
<evidence type="ECO:0000259" key="10">
    <source>
        <dbReference type="Pfam" id="PF05127"/>
    </source>
</evidence>
<feature type="binding site" evidence="9">
    <location>
        <begin position="509"/>
        <end position="511"/>
    </location>
    <ligand>
        <name>acetyl-CoA</name>
        <dbReference type="ChEBI" id="CHEBI:57288"/>
    </ligand>
</feature>
<comment type="function">
    <text evidence="9">Catalyzes the formation of N(4)-acetylcytidine (ac(4)C) at the wobble position of tRNA(Met), by using acetyl-CoA as an acetyl donor and ATP (or GTP).</text>
</comment>
<dbReference type="GO" id="GO:0051392">
    <property type="term" value="F:tRNA cytidine N4-acetyltransferase activity"/>
    <property type="evidence" value="ECO:0007669"/>
    <property type="project" value="UniProtKB-UniRule"/>
</dbReference>
<dbReference type="SUPFAM" id="SSF52540">
    <property type="entry name" value="P-loop containing nucleoside triphosphate hydrolases"/>
    <property type="match status" value="1"/>
</dbReference>
<comment type="catalytic activity">
    <reaction evidence="9">
        <text>cytidine(34) in elongator tRNA(Met) + acetyl-CoA + ATP + H2O = N(4)-acetylcytidine(34) in elongator tRNA(Met) + ADP + phosphate + CoA + H(+)</text>
        <dbReference type="Rhea" id="RHEA:43788"/>
        <dbReference type="Rhea" id="RHEA-COMP:10693"/>
        <dbReference type="Rhea" id="RHEA-COMP:10694"/>
        <dbReference type="ChEBI" id="CHEBI:15377"/>
        <dbReference type="ChEBI" id="CHEBI:15378"/>
        <dbReference type="ChEBI" id="CHEBI:30616"/>
        <dbReference type="ChEBI" id="CHEBI:43474"/>
        <dbReference type="ChEBI" id="CHEBI:57287"/>
        <dbReference type="ChEBI" id="CHEBI:57288"/>
        <dbReference type="ChEBI" id="CHEBI:74900"/>
        <dbReference type="ChEBI" id="CHEBI:82748"/>
        <dbReference type="ChEBI" id="CHEBI:456216"/>
        <dbReference type="EC" id="2.3.1.193"/>
    </reaction>
</comment>
<evidence type="ECO:0000256" key="5">
    <source>
        <dbReference type="ARBA" id="ARBA00022741"/>
    </source>
</evidence>
<evidence type="ECO:0000256" key="3">
    <source>
        <dbReference type="ARBA" id="ARBA00022679"/>
    </source>
</evidence>
<keyword evidence="4 9" id="KW-0819">tRNA processing</keyword>
<feature type="domain" description="TmcA/NAT10 N-terminal" evidence="11">
    <location>
        <begin position="10"/>
        <end position="164"/>
    </location>
</feature>
<evidence type="ECO:0000256" key="6">
    <source>
        <dbReference type="ARBA" id="ARBA00022840"/>
    </source>
</evidence>
<evidence type="ECO:0000259" key="11">
    <source>
        <dbReference type="Pfam" id="PF08351"/>
    </source>
</evidence>
<dbReference type="AlphaFoldDB" id="A0A081KCP4"/>
<dbReference type="Pfam" id="PF13718">
    <property type="entry name" value="GNAT_acetyltr_2"/>
    <property type="match status" value="2"/>
</dbReference>
<dbReference type="InterPro" id="IPR024914">
    <property type="entry name" value="tRNA_acetyltr_TmcA"/>
</dbReference>
<dbReference type="GO" id="GO:0002101">
    <property type="term" value="P:tRNA wobble cytosine modification"/>
    <property type="evidence" value="ECO:0007669"/>
    <property type="project" value="UniProtKB-UniRule"/>
</dbReference>
<dbReference type="GO" id="GO:0000049">
    <property type="term" value="F:tRNA binding"/>
    <property type="evidence" value="ECO:0007669"/>
    <property type="project" value="UniProtKB-UniRule"/>
</dbReference>
<dbReference type="Proteomes" id="UP000027997">
    <property type="component" value="Unassembled WGS sequence"/>
</dbReference>
<dbReference type="InterPro" id="IPR032672">
    <property type="entry name" value="TmcA/NAT10/Kre33"/>
</dbReference>
<dbReference type="Gene3D" id="3.40.630.30">
    <property type="match status" value="1"/>
</dbReference>
<gene>
    <name evidence="9" type="primary">tmcA</name>
    <name evidence="13" type="ORF">GV64_15310</name>
</gene>
<proteinExistence type="inferred from homology"/>
<dbReference type="RefSeq" id="WP_020583660.1">
    <property type="nucleotide sequence ID" value="NZ_JOJP01000001.1"/>
</dbReference>
<dbReference type="EC" id="2.3.1.193" evidence="9"/>
<dbReference type="Pfam" id="PF05127">
    <property type="entry name" value="NAT10_TcmA_helicase"/>
    <property type="match status" value="1"/>
</dbReference>
<dbReference type="GO" id="GO:0051391">
    <property type="term" value="P:tRNA acetylation"/>
    <property type="evidence" value="ECO:0007669"/>
    <property type="project" value="UniProtKB-UniRule"/>
</dbReference>
<dbReference type="PANTHER" id="PTHR10925:SF5">
    <property type="entry name" value="RNA CYTIDINE ACETYLTRANSFERASE"/>
    <property type="match status" value="1"/>
</dbReference>
<evidence type="ECO:0000259" key="12">
    <source>
        <dbReference type="Pfam" id="PF13718"/>
    </source>
</evidence>
<dbReference type="InterPro" id="IPR000182">
    <property type="entry name" value="GNAT_dom"/>
</dbReference>
<keyword evidence="5 9" id="KW-0547">Nucleotide-binding</keyword>
<keyword evidence="2 9" id="KW-0820">tRNA-binding</keyword>
<keyword evidence="7 9" id="KW-0694">RNA-binding</keyword>
<protein>
    <recommendedName>
        <fullName evidence="9">tRNA(Met) cytidine acetyltransferase TmcA</fullName>
        <ecNumber evidence="9">2.3.1.193</ecNumber>
    </recommendedName>
</protein>
<keyword evidence="3 9" id="KW-0808">Transferase</keyword>
<evidence type="ECO:0000256" key="2">
    <source>
        <dbReference type="ARBA" id="ARBA00022555"/>
    </source>
</evidence>
<dbReference type="InterPro" id="IPR038321">
    <property type="entry name" value="TmcA_C_sf"/>
</dbReference>
<dbReference type="GO" id="GO:0005524">
    <property type="term" value="F:ATP binding"/>
    <property type="evidence" value="ECO:0007669"/>
    <property type="project" value="UniProtKB-UniRule"/>
</dbReference>
<comment type="caution">
    <text evidence="9">Lacks conserved residue(s) required for the propagation of feature annotation.</text>
</comment>
<dbReference type="InterPro" id="IPR007807">
    <property type="entry name" value="TcmA/NAT10_helicase"/>
</dbReference>
<keyword evidence="6 9" id="KW-0067">ATP-binding</keyword>
<dbReference type="eggNOG" id="COG1444">
    <property type="taxonomic scope" value="Bacteria"/>
</dbReference>
<dbReference type="GO" id="GO:1904812">
    <property type="term" value="P:rRNA acetylation involved in maturation of SSU-rRNA"/>
    <property type="evidence" value="ECO:0007669"/>
    <property type="project" value="TreeGrafter"/>
</dbReference>
<feature type="domain" description="N-acetyltransferase" evidence="12">
    <location>
        <begin position="416"/>
        <end position="533"/>
    </location>
</feature>
<keyword evidence="1 9" id="KW-0963">Cytoplasm</keyword>
<comment type="subcellular location">
    <subcellularLocation>
        <location evidence="9">Cytoplasm</location>
    </subcellularLocation>
</comment>
<feature type="binding site" evidence="9">
    <location>
        <position position="361"/>
    </location>
    <ligand>
        <name>ATP</name>
        <dbReference type="ChEBI" id="CHEBI:30616"/>
    </ligand>
</feature>
<comment type="caution">
    <text evidence="13">The sequence shown here is derived from an EMBL/GenBank/DDBJ whole genome shotgun (WGS) entry which is preliminary data.</text>
</comment>
<dbReference type="PANTHER" id="PTHR10925">
    <property type="entry name" value="N-ACETYLTRANSFERASE 10"/>
    <property type="match status" value="1"/>
</dbReference>
<dbReference type="EMBL" id="JOJP01000001">
    <property type="protein sequence ID" value="KEI71920.1"/>
    <property type="molecule type" value="Genomic_DNA"/>
</dbReference>
<name>A0A081KCP4_9GAMM</name>
<dbReference type="STRING" id="305900.GV64_15310"/>
<accession>A0A081KCP4</accession>
<dbReference type="Pfam" id="PF08351">
    <property type="entry name" value="TmcA_N"/>
    <property type="match status" value="1"/>
</dbReference>
<evidence type="ECO:0000256" key="8">
    <source>
        <dbReference type="ARBA" id="ARBA00023315"/>
    </source>
</evidence>
<evidence type="ECO:0000256" key="1">
    <source>
        <dbReference type="ARBA" id="ARBA00022490"/>
    </source>
</evidence>
<evidence type="ECO:0000256" key="9">
    <source>
        <dbReference type="HAMAP-Rule" id="MF_01886"/>
    </source>
</evidence>
<evidence type="ECO:0000256" key="7">
    <source>
        <dbReference type="ARBA" id="ARBA00022884"/>
    </source>
</evidence>
<organism evidence="13 14">
    <name type="scientific">Endozoicomonas elysicola</name>
    <dbReference type="NCBI Taxonomy" id="305900"/>
    <lineage>
        <taxon>Bacteria</taxon>
        <taxon>Pseudomonadati</taxon>
        <taxon>Pseudomonadota</taxon>
        <taxon>Gammaproteobacteria</taxon>
        <taxon>Oceanospirillales</taxon>
        <taxon>Endozoicomonadaceae</taxon>
        <taxon>Endozoicomonas</taxon>
    </lineage>
</organism>
<evidence type="ECO:0000256" key="4">
    <source>
        <dbReference type="ARBA" id="ARBA00022694"/>
    </source>
</evidence>
<keyword evidence="14" id="KW-1185">Reference proteome</keyword>
<dbReference type="HAMAP" id="MF_01886">
    <property type="entry name" value="tRNA_acetyltr_TmcA"/>
    <property type="match status" value="1"/>
</dbReference>
<dbReference type="InterPro" id="IPR016181">
    <property type="entry name" value="Acyl_CoA_acyltransferase"/>
</dbReference>
<evidence type="ECO:0000313" key="13">
    <source>
        <dbReference type="EMBL" id="KEI71920.1"/>
    </source>
</evidence>
<keyword evidence="8 9" id="KW-0012">Acyltransferase</keyword>
<evidence type="ECO:0000313" key="14">
    <source>
        <dbReference type="Proteomes" id="UP000027997"/>
    </source>
</evidence>
<dbReference type="GO" id="GO:1990883">
    <property type="term" value="F:18S rRNA cytidine N-acetyltransferase activity"/>
    <property type="evidence" value="ECO:0007669"/>
    <property type="project" value="TreeGrafter"/>
</dbReference>
<dbReference type="SUPFAM" id="SSF55729">
    <property type="entry name" value="Acyl-CoA N-acyltransferases (Nat)"/>
    <property type="match status" value="1"/>
</dbReference>
<feature type="domain" description="N-acetyltransferase" evidence="12">
    <location>
        <begin position="534"/>
        <end position="583"/>
    </location>
</feature>
<feature type="binding site" evidence="9">
    <location>
        <position position="199"/>
    </location>
    <ligand>
        <name>ATP</name>
        <dbReference type="ChEBI" id="CHEBI:30616"/>
    </ligand>
</feature>
<dbReference type="InterPro" id="IPR013562">
    <property type="entry name" value="TmcA/NAT10_N"/>
</dbReference>
<dbReference type="Gene3D" id="1.20.120.890">
    <property type="entry name" value="tRNA(Met) cytidine acetyltransferase, tail domain"/>
    <property type="match status" value="1"/>
</dbReference>
<dbReference type="Gene3D" id="3.40.50.11040">
    <property type="match status" value="1"/>
</dbReference>
<dbReference type="InterPro" id="IPR027417">
    <property type="entry name" value="P-loop_NTPase"/>
</dbReference>